<feature type="transmembrane region" description="Helical" evidence="1">
    <location>
        <begin position="134"/>
        <end position="151"/>
    </location>
</feature>
<feature type="transmembrane region" description="Helical" evidence="1">
    <location>
        <begin position="353"/>
        <end position="373"/>
    </location>
</feature>
<feature type="transmembrane region" description="Helical" evidence="1">
    <location>
        <begin position="183"/>
        <end position="211"/>
    </location>
</feature>
<proteinExistence type="predicted"/>
<feature type="transmembrane region" description="Helical" evidence="1">
    <location>
        <begin position="385"/>
        <end position="401"/>
    </location>
</feature>
<dbReference type="Pfam" id="PF09586">
    <property type="entry name" value="YfhO"/>
    <property type="match status" value="1"/>
</dbReference>
<dbReference type="RefSeq" id="WP_056959487.1">
    <property type="nucleotide sequence ID" value="NZ_AYYN01000140.1"/>
</dbReference>
<keyword evidence="1" id="KW-0812">Transmembrane</keyword>
<dbReference type="Proteomes" id="UP000051612">
    <property type="component" value="Unassembled WGS sequence"/>
</dbReference>
<dbReference type="AlphaFoldDB" id="A0A0R2B2Y4"/>
<keyword evidence="1" id="KW-0472">Membrane</keyword>
<dbReference type="EMBL" id="AYYN01000140">
    <property type="protein sequence ID" value="KRM73623.1"/>
    <property type="molecule type" value="Genomic_DNA"/>
</dbReference>
<dbReference type="PANTHER" id="PTHR38454">
    <property type="entry name" value="INTEGRAL MEMBRANE PROTEIN-RELATED"/>
    <property type="match status" value="1"/>
</dbReference>
<accession>A0A0R2B2Y4</accession>
<name>A0A0R2B2Y4_9LACO</name>
<keyword evidence="1" id="KW-1133">Transmembrane helix</keyword>
<dbReference type="PANTHER" id="PTHR38454:SF1">
    <property type="entry name" value="INTEGRAL MEMBRANE PROTEIN"/>
    <property type="match status" value="1"/>
</dbReference>
<feature type="transmembrane region" description="Helical" evidence="1">
    <location>
        <begin position="850"/>
        <end position="870"/>
    </location>
</feature>
<evidence type="ECO:0000313" key="3">
    <source>
        <dbReference type="Proteomes" id="UP000051612"/>
    </source>
</evidence>
<reference evidence="2 3" key="1">
    <citation type="journal article" date="2015" name="Genome Announc.">
        <title>Expanding the biotechnology potential of lactobacilli through comparative genomics of 213 strains and associated genera.</title>
        <authorList>
            <person name="Sun Z."/>
            <person name="Harris H.M."/>
            <person name="McCann A."/>
            <person name="Guo C."/>
            <person name="Argimon S."/>
            <person name="Zhang W."/>
            <person name="Yang X."/>
            <person name="Jeffery I.B."/>
            <person name="Cooney J.C."/>
            <person name="Kagawa T.F."/>
            <person name="Liu W."/>
            <person name="Song Y."/>
            <person name="Salvetti E."/>
            <person name="Wrobel A."/>
            <person name="Rasinkangas P."/>
            <person name="Parkhill J."/>
            <person name="Rea M.C."/>
            <person name="O'Sullivan O."/>
            <person name="Ritari J."/>
            <person name="Douillard F.P."/>
            <person name="Paul Ross R."/>
            <person name="Yang R."/>
            <person name="Briner A.E."/>
            <person name="Felis G.E."/>
            <person name="de Vos W.M."/>
            <person name="Barrangou R."/>
            <person name="Klaenhammer T.R."/>
            <person name="Caufield P.W."/>
            <person name="Cui Y."/>
            <person name="Zhang H."/>
            <person name="O'Toole P.W."/>
        </authorList>
    </citation>
    <scope>NUCLEOTIDE SEQUENCE [LARGE SCALE GENOMIC DNA]</scope>
    <source>
        <strain evidence="2 3">DSM 20452</strain>
    </source>
</reference>
<evidence type="ECO:0000313" key="2">
    <source>
        <dbReference type="EMBL" id="KRM73623.1"/>
    </source>
</evidence>
<dbReference type="InterPro" id="IPR018580">
    <property type="entry name" value="Uncharacterised_YfhO"/>
</dbReference>
<feature type="transmembrane region" description="Helical" evidence="1">
    <location>
        <begin position="231"/>
        <end position="253"/>
    </location>
</feature>
<gene>
    <name evidence="2" type="ORF">FC48_GL000891</name>
</gene>
<evidence type="ECO:0000256" key="1">
    <source>
        <dbReference type="SAM" id="Phobius"/>
    </source>
</evidence>
<sequence length="875" mass="100135">MKEYLKKHYPLSLSFWTPVLLMLGYFIYRGFYPFGSSSVLTVDLGQQYVDFFAYFRHTLLHSPSELFYSFSKALGGPMIGEAAYYLLSPFNLLFVFFPGKYLTAGCLLILLLKYGCAGYTFGRLLKNELKLNKWMIPALATSYALMGWMIANQLNMLWLDAPIFLPLIISALYRLLQKKRSLAYVLWLAAMMIINYYMAYMICLFLVLFFAWYQAAYFSGLKKFWERLYLFISRSLLAVGISAFVLVPTYYSLVTSKGQYTEKSFQLNFEYAPLKMLSKFVIGAFNFEQMPKGFPNLFIGSLALIGVFLYFISLKIKWRPKLAAFLVSVFLWLSLCFEPLDLLWHGMQFPVWYPYRFSFIVSFWMVFLAALALKENQFRLNPHQALICLGIFTAGLSYVYFNSKSFDYVSEQVILFTALFNVLLLLVLTVKKTPLNQRLTPLVIFLLVCFEMLANITYSLNNISYLTQAEFAGPTKVIAQDQKKLTQLDPGFYRAAQLYSRTKDDGLAHDLKTGSYFSSALEKSIPDFYGQLGQPDGDNYVGYYNGTLISDSLLNMKYLLQAKDKAELALSSSAKVDLNVTSYRPDTKLYTLRAQTAQTRIYQNPYAIGLGYSADKKLKQLKVLYDQPLTYQTNWLNAATGSANTTKYFYAANFNEVVFQNTKKQTNLTGAFFKKTDLAKPAQIIFKFTPETDDPYYLTLGASLDGDSATWYLGSKEYPYYKTFRHTVVLNPTVSGSDDEVVITAKFKKNSLWLENFVLYRMDRSLVEQKLKQLQKNSWQLTKATAHRLTGKIDITKPNQLFATTIPYSKGWQAKVDGKPVKTYKLQNTFVGLDISQGKHQVTLTFTPPGLYLGIVLSLVSLVLVFILDLRETKA</sequence>
<organism evidence="2 3">
    <name type="scientific">Ligilactobacillus murinus DSM 20452 = NBRC 14221</name>
    <dbReference type="NCBI Taxonomy" id="1423772"/>
    <lineage>
        <taxon>Bacteria</taxon>
        <taxon>Bacillati</taxon>
        <taxon>Bacillota</taxon>
        <taxon>Bacilli</taxon>
        <taxon>Lactobacillales</taxon>
        <taxon>Lactobacillaceae</taxon>
        <taxon>Ligilactobacillus</taxon>
    </lineage>
</organism>
<feature type="transmembrane region" description="Helical" evidence="1">
    <location>
        <begin position="9"/>
        <end position="28"/>
    </location>
</feature>
<feature type="transmembrane region" description="Helical" evidence="1">
    <location>
        <begin position="324"/>
        <end position="347"/>
    </location>
</feature>
<evidence type="ECO:0008006" key="4">
    <source>
        <dbReference type="Google" id="ProtNLM"/>
    </source>
</evidence>
<feature type="transmembrane region" description="Helical" evidence="1">
    <location>
        <begin position="101"/>
        <end position="122"/>
    </location>
</feature>
<feature type="transmembrane region" description="Helical" evidence="1">
    <location>
        <begin position="413"/>
        <end position="430"/>
    </location>
</feature>
<protein>
    <recommendedName>
        <fullName evidence="4">Integral membrane protein</fullName>
    </recommendedName>
</protein>
<dbReference type="PATRIC" id="fig|1423772.3.peg.964"/>
<comment type="caution">
    <text evidence="2">The sequence shown here is derived from an EMBL/GenBank/DDBJ whole genome shotgun (WGS) entry which is preliminary data.</text>
</comment>
<feature type="transmembrane region" description="Helical" evidence="1">
    <location>
        <begin position="157"/>
        <end position="176"/>
    </location>
</feature>
<feature type="transmembrane region" description="Helical" evidence="1">
    <location>
        <begin position="293"/>
        <end position="312"/>
    </location>
</feature>